<protein>
    <recommendedName>
        <fullName evidence="3">DUF481 domain-containing protein</fullName>
    </recommendedName>
</protein>
<evidence type="ECO:0000313" key="2">
    <source>
        <dbReference type="Proteomes" id="UP000317691"/>
    </source>
</evidence>
<reference evidence="1 2" key="1">
    <citation type="journal article" date="2019" name="Nat. Microbiol.">
        <title>Mediterranean grassland soil C-N compound turnover is dependent on rainfall and depth, and is mediated by genomically divergent microorganisms.</title>
        <authorList>
            <person name="Diamond S."/>
            <person name="Andeer P.F."/>
            <person name="Li Z."/>
            <person name="Crits-Christoph A."/>
            <person name="Burstein D."/>
            <person name="Anantharaman K."/>
            <person name="Lane K.R."/>
            <person name="Thomas B.C."/>
            <person name="Pan C."/>
            <person name="Northen T.R."/>
            <person name="Banfield J.F."/>
        </authorList>
    </citation>
    <scope>NUCLEOTIDE SEQUENCE [LARGE SCALE GENOMIC DNA]</scope>
    <source>
        <strain evidence="1">WS_9</strain>
    </source>
</reference>
<dbReference type="EMBL" id="VBOZ01000013">
    <property type="protein sequence ID" value="TMQ65416.1"/>
    <property type="molecule type" value="Genomic_DNA"/>
</dbReference>
<comment type="caution">
    <text evidence="1">The sequence shown here is derived from an EMBL/GenBank/DDBJ whole genome shotgun (WGS) entry which is preliminary data.</text>
</comment>
<gene>
    <name evidence="1" type="ORF">E6K79_05010</name>
</gene>
<evidence type="ECO:0008006" key="3">
    <source>
        <dbReference type="Google" id="ProtNLM"/>
    </source>
</evidence>
<dbReference type="AlphaFoldDB" id="A0A538TP52"/>
<proteinExistence type="predicted"/>
<evidence type="ECO:0000313" key="1">
    <source>
        <dbReference type="EMBL" id="TMQ65416.1"/>
    </source>
</evidence>
<dbReference type="Proteomes" id="UP000317691">
    <property type="component" value="Unassembled WGS sequence"/>
</dbReference>
<sequence>MLTSTGLEWNLVAGISARGNYRLSFTRDRVANSTPARYEERTLGVAFRPPHSDRVEGFARWTLLRDRRFSAPGDTTLSETTLGVTALETTVRIVPGIDWVGKAAARIRGESQGVGTGETHSVLWAQRLEYTVRKPFRYGVEYRALSQREVGDRRAGWLNELSWDPSLNFRLGVGYNFTTFSGDPLETGPESSHGWFLRAQSRY</sequence>
<accession>A0A538TP52</accession>
<organism evidence="1 2">
    <name type="scientific">Eiseniibacteriota bacterium</name>
    <dbReference type="NCBI Taxonomy" id="2212470"/>
    <lineage>
        <taxon>Bacteria</taxon>
        <taxon>Candidatus Eiseniibacteriota</taxon>
    </lineage>
</organism>
<name>A0A538TP52_UNCEI</name>